<protein>
    <submittedName>
        <fullName evidence="4">Uncharacterized protein</fullName>
    </submittedName>
</protein>
<evidence type="ECO:0000256" key="3">
    <source>
        <dbReference type="ARBA" id="ARBA00023315"/>
    </source>
</evidence>
<evidence type="ECO:0000256" key="1">
    <source>
        <dbReference type="ARBA" id="ARBA00009861"/>
    </source>
</evidence>
<comment type="caution">
    <text evidence="4">The sequence shown here is derived from an EMBL/GenBank/DDBJ whole genome shotgun (WGS) entry which is preliminary data.</text>
</comment>
<organism evidence="4 5">
    <name type="scientific">Anisodus tanguticus</name>
    <dbReference type="NCBI Taxonomy" id="243964"/>
    <lineage>
        <taxon>Eukaryota</taxon>
        <taxon>Viridiplantae</taxon>
        <taxon>Streptophyta</taxon>
        <taxon>Embryophyta</taxon>
        <taxon>Tracheophyta</taxon>
        <taxon>Spermatophyta</taxon>
        <taxon>Magnoliopsida</taxon>
        <taxon>eudicotyledons</taxon>
        <taxon>Gunneridae</taxon>
        <taxon>Pentapetalae</taxon>
        <taxon>asterids</taxon>
        <taxon>lamiids</taxon>
        <taxon>Solanales</taxon>
        <taxon>Solanaceae</taxon>
        <taxon>Solanoideae</taxon>
        <taxon>Hyoscyameae</taxon>
        <taxon>Anisodus</taxon>
    </lineage>
</organism>
<gene>
    <name evidence="4" type="ORF">RND71_038077</name>
</gene>
<dbReference type="PANTHER" id="PTHR31623">
    <property type="entry name" value="F21J9.9"/>
    <property type="match status" value="1"/>
</dbReference>
<sequence>MSKSLGNFFTIREQLAREEARHGGRKTTPSSNHQLFSDCLENYIIKNFHYSRREAVSYVKFRNNLKFEKSSKHKGTRVVMFPPFRFRNSGLLFTSSAVVNKLTKLETQIQIRKTIRPSVPTPNHLRSLKLSLFDQLAPPIYSPLLFYYLPSSEWNRAKNTERCDKLQKSLAETLAKFYPLAGRHRKDDFSIQCNDEGVEYVETKVNADLAEFIREEPEVEFLENLLPWRVPRRTDLSSSPLLGIQVNKFNCGGLVMGIQISHVLADAFTLGTFFNEWVHVSKTGTTKGCVPCFDQLSSLFPARVLSGPQFSLPSNMGAKIVTRSFVFDASALANLKDRIEKSTRVVSVMALIWKVLTGISSAKHGHSRDSTLVFAMNMRGKTKLPSLEHALGNFCVAAFATLEANQTRKELNDFVNLVRSSSKDTSAHIGKASVEDITSMFVNYSPHGQKNETDIYLCSSLCRFPWYEADFGWGKPSWVNTISKNVEMISLIDTKNGEGIEARVSLNENDMAEFENDPDILTFCPPQKQHSIPRFGQK</sequence>
<proteinExistence type="inferred from homology"/>
<evidence type="ECO:0000313" key="5">
    <source>
        <dbReference type="Proteomes" id="UP001291623"/>
    </source>
</evidence>
<dbReference type="InterPro" id="IPR023213">
    <property type="entry name" value="CAT-like_dom_sf"/>
</dbReference>
<dbReference type="EMBL" id="JAVYJV010000021">
    <property type="protein sequence ID" value="KAK4342261.1"/>
    <property type="molecule type" value="Genomic_DNA"/>
</dbReference>
<keyword evidence="2" id="KW-0808">Transferase</keyword>
<keyword evidence="3" id="KW-0012">Acyltransferase</keyword>
<dbReference type="GO" id="GO:0016746">
    <property type="term" value="F:acyltransferase activity"/>
    <property type="evidence" value="ECO:0007669"/>
    <property type="project" value="UniProtKB-KW"/>
</dbReference>
<evidence type="ECO:0000313" key="4">
    <source>
        <dbReference type="EMBL" id="KAK4342261.1"/>
    </source>
</evidence>
<reference evidence="4" key="1">
    <citation type="submission" date="2023-12" db="EMBL/GenBank/DDBJ databases">
        <title>Genome assembly of Anisodus tanguticus.</title>
        <authorList>
            <person name="Wang Y.-J."/>
        </authorList>
    </citation>
    <scope>NUCLEOTIDE SEQUENCE</scope>
    <source>
        <strain evidence="4">KB-2021</strain>
        <tissue evidence="4">Leaf</tissue>
    </source>
</reference>
<dbReference type="Gene3D" id="3.30.559.10">
    <property type="entry name" value="Chloramphenicol acetyltransferase-like domain"/>
    <property type="match status" value="2"/>
</dbReference>
<dbReference type="AlphaFoldDB" id="A0AAE1QZC9"/>
<accession>A0AAE1QZC9</accession>
<keyword evidence="5" id="KW-1185">Reference proteome</keyword>
<evidence type="ECO:0000256" key="2">
    <source>
        <dbReference type="ARBA" id="ARBA00022679"/>
    </source>
</evidence>
<dbReference type="Pfam" id="PF02458">
    <property type="entry name" value="Transferase"/>
    <property type="match status" value="1"/>
</dbReference>
<dbReference type="PANTHER" id="PTHR31623:SF122">
    <property type="entry name" value="HXXXD-TYPE ACYL-TRANSFERASE FAMILY PROTEIN"/>
    <property type="match status" value="1"/>
</dbReference>
<name>A0AAE1QZC9_9SOLA</name>
<dbReference type="Proteomes" id="UP001291623">
    <property type="component" value="Unassembled WGS sequence"/>
</dbReference>
<comment type="similarity">
    <text evidence="1">Belongs to the plant acyltransferase family.</text>
</comment>